<keyword evidence="2" id="KW-0805">Transcription regulation</keyword>
<evidence type="ECO:0000256" key="3">
    <source>
        <dbReference type="ARBA" id="ARBA00023125"/>
    </source>
</evidence>
<dbReference type="InterPro" id="IPR015300">
    <property type="entry name" value="DNA-bd_pseudobarrel_sf"/>
</dbReference>
<dbReference type="OrthoDB" id="590488at2759"/>
<gene>
    <name evidence="8" type="ORF">BRADI_4g02985v3</name>
</gene>
<evidence type="ECO:0000256" key="2">
    <source>
        <dbReference type="ARBA" id="ARBA00023015"/>
    </source>
</evidence>
<dbReference type="InterPro" id="IPR003340">
    <property type="entry name" value="B3_DNA-bd"/>
</dbReference>
<dbReference type="AlphaFoldDB" id="A0A0Q3L140"/>
<feature type="compositionally biased region" description="Polar residues" evidence="6">
    <location>
        <begin position="157"/>
        <end position="173"/>
    </location>
</feature>
<dbReference type="FunCoup" id="A0A0Q3L140">
    <property type="interactions" value="1335"/>
</dbReference>
<keyword evidence="4" id="KW-0804">Transcription</keyword>
<proteinExistence type="predicted"/>
<dbReference type="GO" id="GO:0003677">
    <property type="term" value="F:DNA binding"/>
    <property type="evidence" value="ECO:0007669"/>
    <property type="project" value="UniProtKB-KW"/>
</dbReference>
<reference evidence="8 9" key="1">
    <citation type="journal article" date="2010" name="Nature">
        <title>Genome sequencing and analysis of the model grass Brachypodium distachyon.</title>
        <authorList>
            <consortium name="International Brachypodium Initiative"/>
        </authorList>
    </citation>
    <scope>NUCLEOTIDE SEQUENCE [LARGE SCALE GENOMIC DNA]</scope>
    <source>
        <strain evidence="8 9">Bd21</strain>
    </source>
</reference>
<feature type="compositionally biased region" description="Basic and acidic residues" evidence="6">
    <location>
        <begin position="139"/>
        <end position="154"/>
    </location>
</feature>
<dbReference type="PANTHER" id="PTHR31391:SF141">
    <property type="entry name" value="TF-B3 DOMAIN-CONTAINING PROTEIN"/>
    <property type="match status" value="1"/>
</dbReference>
<evidence type="ECO:0000313" key="8">
    <source>
        <dbReference type="EMBL" id="KQJ86037.2"/>
    </source>
</evidence>
<reference evidence="9" key="3">
    <citation type="submission" date="2018-08" db="UniProtKB">
        <authorList>
            <consortium name="EnsemblPlants"/>
        </authorList>
    </citation>
    <scope>IDENTIFICATION</scope>
    <source>
        <strain evidence="9">cv. Bd21</strain>
    </source>
</reference>
<dbReference type="EMBL" id="CM000883">
    <property type="protein sequence ID" value="KQJ86037.2"/>
    <property type="molecule type" value="Genomic_DNA"/>
</dbReference>
<dbReference type="PROSITE" id="PS50863">
    <property type="entry name" value="B3"/>
    <property type="match status" value="3"/>
</dbReference>
<dbReference type="Pfam" id="PF02362">
    <property type="entry name" value="B3"/>
    <property type="match status" value="3"/>
</dbReference>
<keyword evidence="5" id="KW-0539">Nucleus</keyword>
<accession>A0A0Q3L140</accession>
<organism evidence="8">
    <name type="scientific">Brachypodium distachyon</name>
    <name type="common">Purple false brome</name>
    <name type="synonym">Trachynia distachya</name>
    <dbReference type="NCBI Taxonomy" id="15368"/>
    <lineage>
        <taxon>Eukaryota</taxon>
        <taxon>Viridiplantae</taxon>
        <taxon>Streptophyta</taxon>
        <taxon>Embryophyta</taxon>
        <taxon>Tracheophyta</taxon>
        <taxon>Spermatophyta</taxon>
        <taxon>Magnoliopsida</taxon>
        <taxon>Liliopsida</taxon>
        <taxon>Poales</taxon>
        <taxon>Poaceae</taxon>
        <taxon>BOP clade</taxon>
        <taxon>Pooideae</taxon>
        <taxon>Stipodae</taxon>
        <taxon>Brachypodieae</taxon>
        <taxon>Brachypodium</taxon>
    </lineage>
</organism>
<dbReference type="Proteomes" id="UP000008810">
    <property type="component" value="Chromosome 4"/>
</dbReference>
<evidence type="ECO:0000259" key="7">
    <source>
        <dbReference type="PROSITE" id="PS50863"/>
    </source>
</evidence>
<dbReference type="Gramene" id="KQJ86037">
    <property type="protein sequence ID" value="KQJ86037"/>
    <property type="gene ID" value="BRADI_4g02985v3"/>
</dbReference>
<comment type="subcellular location">
    <subcellularLocation>
        <location evidence="1">Nucleus</location>
    </subcellularLocation>
</comment>
<feature type="region of interest" description="Disordered" evidence="6">
    <location>
        <begin position="137"/>
        <end position="200"/>
    </location>
</feature>
<dbReference type="InParanoid" id="A0A0Q3L140"/>
<sequence>MDKSCQECKEYIAHQYWHHMNNRKKRFFKIMISDFRNGVNIPEKFVRSVGGHIPELVKLETPDGNTHTVRVAKEQNNLVLRSGWEIFASVYELEEGDLLRFRYSGDSHFKVEIYDLSACEKESSCVVMNCNPCLQKRSIPHDSPMRSPGDEKLATRHNGSCSNSCKTSKTNPAGSPIRKPTEKDTPPSKGSQDPMDSDELRTTTRSCYVLAIGCNLTKAHKAEIDELEQKNKSEIPLYVKTMDRTSLVDGFLVRWQFHCLHYIISYNEIITLCHANHSKTLGVHFEIKTDDTYILSAGWFGFVEDNELQEGDTCAFEVLKSQRSFTMAVHVLKEGFYHPPASLQDLLLPPTVRPEDNVRFTRFTTLEGLMKTEVYEKVEAIESGIPIFVSIMLKTNIDGGRTSILSFSMDYARDDLLAAGPIIRLHRPGESKPWKATYKIISNRCWLAGGWRRFTIENKLRLGDICLFERMENRKKLRMMVHIIRKEEYC</sequence>
<dbReference type="CDD" id="cd10017">
    <property type="entry name" value="B3_DNA"/>
    <property type="match status" value="3"/>
</dbReference>
<dbReference type="SMART" id="SM01019">
    <property type="entry name" value="B3"/>
    <property type="match status" value="3"/>
</dbReference>
<dbReference type="ExpressionAtlas" id="A0A0Q3L140">
    <property type="expression patterns" value="baseline"/>
</dbReference>
<feature type="domain" description="TF-B3" evidence="7">
    <location>
        <begin position="390"/>
        <end position="487"/>
    </location>
</feature>
<dbReference type="SUPFAM" id="SSF101936">
    <property type="entry name" value="DNA-binding pseudobarrel domain"/>
    <property type="match status" value="3"/>
</dbReference>
<evidence type="ECO:0000256" key="1">
    <source>
        <dbReference type="ARBA" id="ARBA00004123"/>
    </source>
</evidence>
<keyword evidence="3" id="KW-0238">DNA-binding</keyword>
<evidence type="ECO:0000313" key="9">
    <source>
        <dbReference type="EnsemblPlants" id="KQJ86037"/>
    </source>
</evidence>
<keyword evidence="10" id="KW-1185">Reference proteome</keyword>
<feature type="domain" description="TF-B3" evidence="7">
    <location>
        <begin position="24"/>
        <end position="117"/>
    </location>
</feature>
<dbReference type="GO" id="GO:0005634">
    <property type="term" value="C:nucleus"/>
    <property type="evidence" value="ECO:0007669"/>
    <property type="project" value="UniProtKB-SubCell"/>
</dbReference>
<dbReference type="PANTHER" id="PTHR31391">
    <property type="entry name" value="B3 DOMAIN-CONTAINING PROTEIN OS11G0197600-RELATED"/>
    <property type="match status" value="1"/>
</dbReference>
<evidence type="ECO:0000256" key="4">
    <source>
        <dbReference type="ARBA" id="ARBA00023163"/>
    </source>
</evidence>
<feature type="domain" description="TF-B3" evidence="7">
    <location>
        <begin position="270"/>
        <end position="335"/>
    </location>
</feature>
<protein>
    <recommendedName>
        <fullName evidence="7">TF-B3 domain-containing protein</fullName>
    </recommendedName>
</protein>
<evidence type="ECO:0000313" key="10">
    <source>
        <dbReference type="Proteomes" id="UP000008810"/>
    </source>
</evidence>
<dbReference type="STRING" id="15368.A0A0Q3L140"/>
<dbReference type="Gene3D" id="2.40.330.10">
    <property type="entry name" value="DNA-binding pseudobarrel domain"/>
    <property type="match status" value="3"/>
</dbReference>
<dbReference type="InterPro" id="IPR044837">
    <property type="entry name" value="REM16-like"/>
</dbReference>
<reference evidence="8" key="2">
    <citation type="submission" date="2017-06" db="EMBL/GenBank/DDBJ databases">
        <title>WGS assembly of Brachypodium distachyon.</title>
        <authorList>
            <consortium name="The International Brachypodium Initiative"/>
            <person name="Lucas S."/>
            <person name="Harmon-Smith M."/>
            <person name="Lail K."/>
            <person name="Tice H."/>
            <person name="Grimwood J."/>
            <person name="Bruce D."/>
            <person name="Barry K."/>
            <person name="Shu S."/>
            <person name="Lindquist E."/>
            <person name="Wang M."/>
            <person name="Pitluck S."/>
            <person name="Vogel J.P."/>
            <person name="Garvin D.F."/>
            <person name="Mockler T.C."/>
            <person name="Schmutz J."/>
            <person name="Rokhsar D."/>
            <person name="Bevan M.W."/>
        </authorList>
    </citation>
    <scope>NUCLEOTIDE SEQUENCE</scope>
    <source>
        <strain evidence="8">Bd21</strain>
    </source>
</reference>
<name>A0A0Q3L140_BRADI</name>
<evidence type="ECO:0000256" key="6">
    <source>
        <dbReference type="SAM" id="MobiDB-lite"/>
    </source>
</evidence>
<evidence type="ECO:0000256" key="5">
    <source>
        <dbReference type="ARBA" id="ARBA00023242"/>
    </source>
</evidence>
<dbReference type="EnsemblPlants" id="KQJ86037">
    <property type="protein sequence ID" value="KQJ86037"/>
    <property type="gene ID" value="BRADI_4g02985v3"/>
</dbReference>